<reference evidence="2 3" key="1">
    <citation type="submission" date="2019-05" db="EMBL/GenBank/DDBJ databases">
        <title>Another draft genome of Portunus trituberculatus and its Hox gene families provides insights of decapod evolution.</title>
        <authorList>
            <person name="Jeong J.-H."/>
            <person name="Song I."/>
            <person name="Kim S."/>
            <person name="Choi T."/>
            <person name="Kim D."/>
            <person name="Ryu S."/>
            <person name="Kim W."/>
        </authorList>
    </citation>
    <scope>NUCLEOTIDE SEQUENCE [LARGE SCALE GENOMIC DNA]</scope>
    <source>
        <tissue evidence="2">Muscle</tissue>
    </source>
</reference>
<name>A0A5B7H8K3_PORTR</name>
<comment type="caution">
    <text evidence="2">The sequence shown here is derived from an EMBL/GenBank/DDBJ whole genome shotgun (WGS) entry which is preliminary data.</text>
</comment>
<accession>A0A5B7H8K3</accession>
<evidence type="ECO:0000256" key="1">
    <source>
        <dbReference type="SAM" id="MobiDB-lite"/>
    </source>
</evidence>
<dbReference type="EMBL" id="VSRR010024405">
    <property type="protein sequence ID" value="MPC66179.1"/>
    <property type="molecule type" value="Genomic_DNA"/>
</dbReference>
<gene>
    <name evidence="2" type="ORF">E2C01_060325</name>
</gene>
<sequence>MDAGREGIGEKGTREAGQAVSDAASRRTTLFVDKGADSLPGDQYSATFPSAGYNNVGVGLLITPEMLGWCIALAVKAAPLLSSSKRICRTGLSSCLPPSLSPSLPPALLPACRSLRPLPPPVTHALPSIPPLPS</sequence>
<feature type="region of interest" description="Disordered" evidence="1">
    <location>
        <begin position="1"/>
        <end position="22"/>
    </location>
</feature>
<organism evidence="2 3">
    <name type="scientific">Portunus trituberculatus</name>
    <name type="common">Swimming crab</name>
    <name type="synonym">Neptunus trituberculatus</name>
    <dbReference type="NCBI Taxonomy" id="210409"/>
    <lineage>
        <taxon>Eukaryota</taxon>
        <taxon>Metazoa</taxon>
        <taxon>Ecdysozoa</taxon>
        <taxon>Arthropoda</taxon>
        <taxon>Crustacea</taxon>
        <taxon>Multicrustacea</taxon>
        <taxon>Malacostraca</taxon>
        <taxon>Eumalacostraca</taxon>
        <taxon>Eucarida</taxon>
        <taxon>Decapoda</taxon>
        <taxon>Pleocyemata</taxon>
        <taxon>Brachyura</taxon>
        <taxon>Eubrachyura</taxon>
        <taxon>Portunoidea</taxon>
        <taxon>Portunidae</taxon>
        <taxon>Portuninae</taxon>
        <taxon>Portunus</taxon>
    </lineage>
</organism>
<feature type="compositionally biased region" description="Basic and acidic residues" evidence="1">
    <location>
        <begin position="1"/>
        <end position="14"/>
    </location>
</feature>
<evidence type="ECO:0000313" key="3">
    <source>
        <dbReference type="Proteomes" id="UP000324222"/>
    </source>
</evidence>
<dbReference type="Proteomes" id="UP000324222">
    <property type="component" value="Unassembled WGS sequence"/>
</dbReference>
<protein>
    <submittedName>
        <fullName evidence="2">Uncharacterized protein</fullName>
    </submittedName>
</protein>
<evidence type="ECO:0000313" key="2">
    <source>
        <dbReference type="EMBL" id="MPC66179.1"/>
    </source>
</evidence>
<proteinExistence type="predicted"/>
<dbReference type="AlphaFoldDB" id="A0A5B7H8K3"/>
<keyword evidence="3" id="KW-1185">Reference proteome</keyword>